<protein>
    <submittedName>
        <fullName evidence="2">Uncharacterized protein</fullName>
    </submittedName>
</protein>
<dbReference type="Proteomes" id="UP000015354">
    <property type="component" value="Unassembled WGS sequence"/>
</dbReference>
<evidence type="ECO:0000256" key="1">
    <source>
        <dbReference type="SAM" id="MobiDB-lite"/>
    </source>
</evidence>
<dbReference type="AlphaFoldDB" id="S9TG55"/>
<accession>S9TG55</accession>
<feature type="region of interest" description="Disordered" evidence="1">
    <location>
        <begin position="420"/>
        <end position="454"/>
    </location>
</feature>
<dbReference type="EMBL" id="ATMH01012199">
    <property type="protein sequence ID" value="EPY15333.1"/>
    <property type="molecule type" value="Genomic_DNA"/>
</dbReference>
<feature type="region of interest" description="Disordered" evidence="1">
    <location>
        <begin position="202"/>
        <end position="289"/>
    </location>
</feature>
<keyword evidence="3" id="KW-1185">Reference proteome</keyword>
<organism evidence="2 3">
    <name type="scientific">Strigomonas culicis</name>
    <dbReference type="NCBI Taxonomy" id="28005"/>
    <lineage>
        <taxon>Eukaryota</taxon>
        <taxon>Discoba</taxon>
        <taxon>Euglenozoa</taxon>
        <taxon>Kinetoplastea</taxon>
        <taxon>Metakinetoplastina</taxon>
        <taxon>Trypanosomatida</taxon>
        <taxon>Trypanosomatidae</taxon>
        <taxon>Strigomonadinae</taxon>
        <taxon>Strigomonas</taxon>
    </lineage>
</organism>
<feature type="compositionally biased region" description="Basic and acidic residues" evidence="1">
    <location>
        <begin position="441"/>
        <end position="454"/>
    </location>
</feature>
<gene>
    <name evidence="2" type="ORF">STCU_12110</name>
</gene>
<sequence length="454" mass="49579">MNKLEITNSDEGRRASVMIPTFTNGHIRYTKDYRVDRVSTAPLRESSAAVGGGGAATPTGNRRPHKNGGFYNESGAAATPHQRHSAPAVLPRAVNHRTSLANAMVQDFRAASYNPTLDETDYPSRYEQAAKRGLVNTFVESHPIANHIGNVAVRVNRLNSQQLPPRVSAGAGEVMKARSASYSADPSFYRTAETDITADSLEGMNGARRPHHNSASSFFPPRVPPKPSSTPKHRQDQPQGPARKTAPSHGSSSADGAADPSPPPAPGMKSKSNSTLTVTGKPATPVPSEAGAAETFFDTDPLQVLLELTKKNGEAPLALNQPEETKRADALRQTVERKANREFFDEDEVDTIQQFKKQMNEYQRRANAALAQQGLSDHVVPRGLSALHTTAMLTAPLRPGETFLSYDTRESARMLLMPTAPEIPRPEQVYKRKATHRKKDASRMKKTSDVRRLR</sequence>
<comment type="caution">
    <text evidence="2">The sequence shown here is derived from an EMBL/GenBank/DDBJ whole genome shotgun (WGS) entry which is preliminary data.</text>
</comment>
<proteinExistence type="predicted"/>
<name>S9TG55_9TRYP</name>
<feature type="compositionally biased region" description="Basic residues" evidence="1">
    <location>
        <begin position="431"/>
        <end position="440"/>
    </location>
</feature>
<feature type="region of interest" description="Disordered" evidence="1">
    <location>
        <begin position="44"/>
        <end position="86"/>
    </location>
</feature>
<reference evidence="2 3" key="1">
    <citation type="journal article" date="2013" name="PLoS ONE">
        <title>Predicting the Proteins of Angomonas deanei, Strigomonas culicis and Their Respective Endosymbionts Reveals New Aspects of the Trypanosomatidae Family.</title>
        <authorList>
            <person name="Motta M.C."/>
            <person name="Martins A.C."/>
            <person name="de Souza S.S."/>
            <person name="Catta-Preta C.M."/>
            <person name="Silva R."/>
            <person name="Klein C.C."/>
            <person name="de Almeida L.G."/>
            <person name="de Lima Cunha O."/>
            <person name="Ciapina L.P."/>
            <person name="Brocchi M."/>
            <person name="Colabardini A.C."/>
            <person name="de Araujo Lima B."/>
            <person name="Machado C.R."/>
            <person name="de Almeida Soares C.M."/>
            <person name="Probst C.M."/>
            <person name="de Menezes C.B."/>
            <person name="Thompson C.E."/>
            <person name="Bartholomeu D.C."/>
            <person name="Gradia D.F."/>
            <person name="Pavoni D.P."/>
            <person name="Grisard E.C."/>
            <person name="Fantinatti-Garboggini F."/>
            <person name="Marchini F.K."/>
            <person name="Rodrigues-Luiz G.F."/>
            <person name="Wagner G."/>
            <person name="Goldman G.H."/>
            <person name="Fietto J.L."/>
            <person name="Elias M.C."/>
            <person name="Goldman M.H."/>
            <person name="Sagot M.F."/>
            <person name="Pereira M."/>
            <person name="Stoco P.H."/>
            <person name="de Mendonca-Neto R.P."/>
            <person name="Teixeira S.M."/>
            <person name="Maciel T.E."/>
            <person name="de Oliveira Mendes T.A."/>
            <person name="Urmenyi T.P."/>
            <person name="de Souza W."/>
            <person name="Schenkman S."/>
            <person name="de Vasconcelos A.T."/>
        </authorList>
    </citation>
    <scope>NUCLEOTIDE SEQUENCE [LARGE SCALE GENOMIC DNA]</scope>
</reference>
<feature type="compositionally biased region" description="Low complexity" evidence="1">
    <location>
        <begin position="247"/>
        <end position="259"/>
    </location>
</feature>
<evidence type="ECO:0000313" key="3">
    <source>
        <dbReference type="Proteomes" id="UP000015354"/>
    </source>
</evidence>
<evidence type="ECO:0000313" key="2">
    <source>
        <dbReference type="EMBL" id="EPY15333.1"/>
    </source>
</evidence>